<comment type="catalytic activity">
    <reaction evidence="13">
        <text>L-seryl-[protein] + ATP = O-phospho-L-seryl-[protein] + ADP + H(+)</text>
        <dbReference type="Rhea" id="RHEA:17989"/>
        <dbReference type="Rhea" id="RHEA-COMP:9863"/>
        <dbReference type="Rhea" id="RHEA-COMP:11604"/>
        <dbReference type="ChEBI" id="CHEBI:15378"/>
        <dbReference type="ChEBI" id="CHEBI:29999"/>
        <dbReference type="ChEBI" id="CHEBI:30616"/>
        <dbReference type="ChEBI" id="CHEBI:83421"/>
        <dbReference type="ChEBI" id="CHEBI:456216"/>
        <dbReference type="EC" id="2.7.11.1"/>
    </reaction>
</comment>
<dbReference type="GO" id="GO:0005524">
    <property type="term" value="F:ATP binding"/>
    <property type="evidence" value="ECO:0007669"/>
    <property type="project" value="UniProtKB-UniRule"/>
</dbReference>
<dbReference type="Pfam" id="PF00069">
    <property type="entry name" value="Pkinase"/>
    <property type="match status" value="1"/>
</dbReference>
<name>A0A1E7FAA3_9STRA</name>
<dbReference type="KEGG" id="fcy:FRACYDRAFT_186513"/>
<evidence type="ECO:0000256" key="5">
    <source>
        <dbReference type="ARBA" id="ARBA00022723"/>
    </source>
</evidence>
<dbReference type="InterPro" id="IPR000719">
    <property type="entry name" value="Prot_kinase_dom"/>
</dbReference>
<keyword evidence="6" id="KW-0677">Repeat</keyword>
<keyword evidence="5" id="KW-0479">Metal-binding</keyword>
<evidence type="ECO:0000256" key="8">
    <source>
        <dbReference type="ARBA" id="ARBA00022777"/>
    </source>
</evidence>
<dbReference type="AlphaFoldDB" id="A0A1E7FAA3"/>
<protein>
    <recommendedName>
        <fullName evidence="2">non-specific serine/threonine protein kinase</fullName>
        <ecNumber evidence="2">2.7.11.1</ecNumber>
    </recommendedName>
</protein>
<evidence type="ECO:0000256" key="6">
    <source>
        <dbReference type="ARBA" id="ARBA00022737"/>
    </source>
</evidence>
<sequence length="301" mass="34271">MNYNFGAGIGRNNRNNINNNEHKNNNPAASPTATTRRIETFYDMREVLGDGTSGQVRRAIHRQSGKERAVKVINLRRHVDTSMMEMMEREVSILQSIDHPYIVKLVEVFVEHGVAMYLVMELVKGGDLFDSIVEKQRYTEVEARRAMRRLLSAIHYLHEDSNIVHRDLKPENILCSSPTHVKLADFGLAKIVKSDGLKTFCGTPAYFAPEVLQRRGTVAGQGRYGKPADMWSLGVILYILLTGKPPFDTNMDEFQGFEVDFESDLDVWSTMSAAKELVAQMLRKDPKRRLTVRQACDHSWI</sequence>
<dbReference type="GO" id="GO:0046872">
    <property type="term" value="F:metal ion binding"/>
    <property type="evidence" value="ECO:0007669"/>
    <property type="project" value="UniProtKB-KW"/>
</dbReference>
<feature type="non-terminal residue" evidence="18">
    <location>
        <position position="301"/>
    </location>
</feature>
<dbReference type="CDD" id="cd05117">
    <property type="entry name" value="STKc_CAMK"/>
    <property type="match status" value="1"/>
</dbReference>
<accession>A0A1E7FAA3</accession>
<dbReference type="Gene3D" id="1.10.510.10">
    <property type="entry name" value="Transferase(Phosphotransferase) domain 1"/>
    <property type="match status" value="1"/>
</dbReference>
<dbReference type="SMART" id="SM00220">
    <property type="entry name" value="S_TKc"/>
    <property type="match status" value="1"/>
</dbReference>
<dbReference type="InterPro" id="IPR008271">
    <property type="entry name" value="Ser/Thr_kinase_AS"/>
</dbReference>
<dbReference type="PROSITE" id="PS50011">
    <property type="entry name" value="PROTEIN_KINASE_DOM"/>
    <property type="match status" value="1"/>
</dbReference>
<evidence type="ECO:0000256" key="13">
    <source>
        <dbReference type="ARBA" id="ARBA00048679"/>
    </source>
</evidence>
<keyword evidence="7 14" id="KW-0547">Nucleotide-binding</keyword>
<evidence type="ECO:0000256" key="1">
    <source>
        <dbReference type="ARBA" id="ARBA00001946"/>
    </source>
</evidence>
<dbReference type="InterPro" id="IPR011009">
    <property type="entry name" value="Kinase-like_dom_sf"/>
</dbReference>
<organism evidence="18 19">
    <name type="scientific">Fragilariopsis cylindrus CCMP1102</name>
    <dbReference type="NCBI Taxonomy" id="635003"/>
    <lineage>
        <taxon>Eukaryota</taxon>
        <taxon>Sar</taxon>
        <taxon>Stramenopiles</taxon>
        <taxon>Ochrophyta</taxon>
        <taxon>Bacillariophyta</taxon>
        <taxon>Bacillariophyceae</taxon>
        <taxon>Bacillariophycidae</taxon>
        <taxon>Bacillariales</taxon>
        <taxon>Bacillariaceae</taxon>
        <taxon>Fragilariopsis</taxon>
    </lineage>
</organism>
<evidence type="ECO:0000313" key="18">
    <source>
        <dbReference type="EMBL" id="OEU15112.1"/>
    </source>
</evidence>
<keyword evidence="10 14" id="KW-0067">ATP-binding</keyword>
<evidence type="ECO:0000256" key="14">
    <source>
        <dbReference type="PROSITE-ProRule" id="PRU10141"/>
    </source>
</evidence>
<keyword evidence="19" id="KW-1185">Reference proteome</keyword>
<proteinExistence type="inferred from homology"/>
<evidence type="ECO:0000256" key="4">
    <source>
        <dbReference type="ARBA" id="ARBA00022679"/>
    </source>
</evidence>
<dbReference type="PROSITE" id="PS00107">
    <property type="entry name" value="PROTEIN_KINASE_ATP"/>
    <property type="match status" value="1"/>
</dbReference>
<dbReference type="Proteomes" id="UP000095751">
    <property type="component" value="Unassembled WGS sequence"/>
</dbReference>
<evidence type="ECO:0000256" key="7">
    <source>
        <dbReference type="ARBA" id="ARBA00022741"/>
    </source>
</evidence>
<dbReference type="EC" id="2.7.11.1" evidence="2"/>
<dbReference type="GO" id="GO:0004674">
    <property type="term" value="F:protein serine/threonine kinase activity"/>
    <property type="evidence" value="ECO:0007669"/>
    <property type="project" value="UniProtKB-KW"/>
</dbReference>
<evidence type="ECO:0000256" key="15">
    <source>
        <dbReference type="RuleBase" id="RU000304"/>
    </source>
</evidence>
<keyword evidence="4" id="KW-0808">Transferase</keyword>
<keyword evidence="3 15" id="KW-0723">Serine/threonine-protein kinase</keyword>
<evidence type="ECO:0000256" key="16">
    <source>
        <dbReference type="SAM" id="MobiDB-lite"/>
    </source>
</evidence>
<evidence type="ECO:0000313" key="19">
    <source>
        <dbReference type="Proteomes" id="UP000095751"/>
    </source>
</evidence>
<gene>
    <name evidence="18" type="ORF">FRACYDRAFT_186513</name>
</gene>
<evidence type="ECO:0000256" key="3">
    <source>
        <dbReference type="ARBA" id="ARBA00022527"/>
    </source>
</evidence>
<evidence type="ECO:0000256" key="10">
    <source>
        <dbReference type="ARBA" id="ARBA00022840"/>
    </source>
</evidence>
<dbReference type="SUPFAM" id="SSF56112">
    <property type="entry name" value="Protein kinase-like (PK-like)"/>
    <property type="match status" value="1"/>
</dbReference>
<keyword evidence="8 18" id="KW-0418">Kinase</keyword>
<feature type="binding site" evidence="14">
    <location>
        <position position="71"/>
    </location>
    <ligand>
        <name>ATP</name>
        <dbReference type="ChEBI" id="CHEBI:30616"/>
    </ligand>
</feature>
<feature type="domain" description="Protein kinase" evidence="17">
    <location>
        <begin position="42"/>
        <end position="301"/>
    </location>
</feature>
<evidence type="ECO:0000256" key="9">
    <source>
        <dbReference type="ARBA" id="ARBA00022837"/>
    </source>
</evidence>
<dbReference type="EMBL" id="KV784359">
    <property type="protein sequence ID" value="OEU15112.1"/>
    <property type="molecule type" value="Genomic_DNA"/>
</dbReference>
<reference evidence="18 19" key="1">
    <citation type="submission" date="2016-09" db="EMBL/GenBank/DDBJ databases">
        <title>Extensive genetic diversity and differential bi-allelic expression allows diatom success in the polar Southern Ocean.</title>
        <authorList>
            <consortium name="DOE Joint Genome Institute"/>
            <person name="Mock T."/>
            <person name="Otillar R.P."/>
            <person name="Strauss J."/>
            <person name="Dupont C."/>
            <person name="Frickenhaus S."/>
            <person name="Maumus F."/>
            <person name="Mcmullan M."/>
            <person name="Sanges R."/>
            <person name="Schmutz J."/>
            <person name="Toseland A."/>
            <person name="Valas R."/>
            <person name="Veluchamy A."/>
            <person name="Ward B.J."/>
            <person name="Allen A."/>
            <person name="Barry K."/>
            <person name="Falciatore A."/>
            <person name="Ferrante M."/>
            <person name="Fortunato A.E."/>
            <person name="Gloeckner G."/>
            <person name="Gruber A."/>
            <person name="Hipkin R."/>
            <person name="Janech M."/>
            <person name="Kroth P."/>
            <person name="Leese F."/>
            <person name="Lindquist E."/>
            <person name="Lyon B.R."/>
            <person name="Martin J."/>
            <person name="Mayer C."/>
            <person name="Parker M."/>
            <person name="Quesneville H."/>
            <person name="Raymond J."/>
            <person name="Uhlig C."/>
            <person name="Valentin K.U."/>
            <person name="Worden A.Z."/>
            <person name="Armbrust E.V."/>
            <person name="Bowler C."/>
            <person name="Green B."/>
            <person name="Moulton V."/>
            <person name="Van Oosterhout C."/>
            <person name="Grigoriev I."/>
        </authorList>
    </citation>
    <scope>NUCLEOTIDE SEQUENCE [LARGE SCALE GENOMIC DNA]</scope>
    <source>
        <strain evidence="18 19">CCMP1102</strain>
    </source>
</reference>
<dbReference type="PROSITE" id="PS00108">
    <property type="entry name" value="PROTEIN_KINASE_ST"/>
    <property type="match status" value="1"/>
</dbReference>
<dbReference type="InParanoid" id="A0A1E7FAA3"/>
<dbReference type="PANTHER" id="PTHR24347">
    <property type="entry name" value="SERINE/THREONINE-PROTEIN KINASE"/>
    <property type="match status" value="1"/>
</dbReference>
<comment type="catalytic activity">
    <reaction evidence="12">
        <text>L-threonyl-[protein] + ATP = O-phospho-L-threonyl-[protein] + ADP + H(+)</text>
        <dbReference type="Rhea" id="RHEA:46608"/>
        <dbReference type="Rhea" id="RHEA-COMP:11060"/>
        <dbReference type="Rhea" id="RHEA-COMP:11605"/>
        <dbReference type="ChEBI" id="CHEBI:15378"/>
        <dbReference type="ChEBI" id="CHEBI:30013"/>
        <dbReference type="ChEBI" id="CHEBI:30616"/>
        <dbReference type="ChEBI" id="CHEBI:61977"/>
        <dbReference type="ChEBI" id="CHEBI:456216"/>
        <dbReference type="EC" id="2.7.11.1"/>
    </reaction>
</comment>
<dbReference type="FunFam" id="1.10.510.10:FF:000571">
    <property type="entry name" value="Maternal embryonic leucine zipper kinase"/>
    <property type="match status" value="1"/>
</dbReference>
<comment type="similarity">
    <text evidence="11">Belongs to the protein kinase superfamily. Ser/Thr protein kinase family. CDPK subfamily.</text>
</comment>
<dbReference type="InterPro" id="IPR017441">
    <property type="entry name" value="Protein_kinase_ATP_BS"/>
</dbReference>
<comment type="cofactor">
    <cofactor evidence="1">
        <name>Mg(2+)</name>
        <dbReference type="ChEBI" id="CHEBI:18420"/>
    </cofactor>
</comment>
<keyword evidence="9" id="KW-0106">Calcium</keyword>
<evidence type="ECO:0000259" key="17">
    <source>
        <dbReference type="PROSITE" id="PS50011"/>
    </source>
</evidence>
<evidence type="ECO:0000256" key="11">
    <source>
        <dbReference type="ARBA" id="ARBA00024334"/>
    </source>
</evidence>
<evidence type="ECO:0000256" key="2">
    <source>
        <dbReference type="ARBA" id="ARBA00012513"/>
    </source>
</evidence>
<dbReference type="OrthoDB" id="40902at2759"/>
<evidence type="ECO:0000256" key="12">
    <source>
        <dbReference type="ARBA" id="ARBA00047899"/>
    </source>
</evidence>
<feature type="region of interest" description="Disordered" evidence="16">
    <location>
        <begin position="1"/>
        <end position="34"/>
    </location>
</feature>
<dbReference type="FunFam" id="3.30.200.20:FF:000315">
    <property type="entry name" value="Calcium-dependent protein kinase 3"/>
    <property type="match status" value="1"/>
</dbReference>